<dbReference type="NCBIfam" id="TIGR00756">
    <property type="entry name" value="PPR"/>
    <property type="match status" value="3"/>
</dbReference>
<dbReference type="FunFam" id="1.25.40.10:FF:000348">
    <property type="entry name" value="Pentatricopeptide repeat-containing protein chloroplastic"/>
    <property type="match status" value="1"/>
</dbReference>
<dbReference type="SUPFAM" id="SSF48452">
    <property type="entry name" value="TPR-like"/>
    <property type="match status" value="1"/>
</dbReference>
<dbReference type="PANTHER" id="PTHR47926">
    <property type="entry name" value="PENTATRICOPEPTIDE REPEAT-CONTAINING PROTEIN"/>
    <property type="match status" value="1"/>
</dbReference>
<evidence type="ECO:0000256" key="1">
    <source>
        <dbReference type="ARBA" id="ARBA00006643"/>
    </source>
</evidence>
<protein>
    <recommendedName>
        <fullName evidence="4">DYW domain-containing protein</fullName>
    </recommendedName>
</protein>
<evidence type="ECO:0000313" key="5">
    <source>
        <dbReference type="EMBL" id="MQL85341.1"/>
    </source>
</evidence>
<feature type="domain" description="DYW" evidence="4">
    <location>
        <begin position="571"/>
        <end position="664"/>
    </location>
</feature>
<dbReference type="GO" id="GO:0009451">
    <property type="term" value="P:RNA modification"/>
    <property type="evidence" value="ECO:0007669"/>
    <property type="project" value="InterPro"/>
</dbReference>
<feature type="repeat" description="PPR" evidence="3">
    <location>
        <begin position="357"/>
        <end position="391"/>
    </location>
</feature>
<dbReference type="InterPro" id="IPR046849">
    <property type="entry name" value="E2_motif"/>
</dbReference>
<dbReference type="PANTHER" id="PTHR47926:SF463">
    <property type="entry name" value="PENTATRICOPEPTIDE REPEAT-CONTAINING PROTEIN"/>
    <property type="match status" value="1"/>
</dbReference>
<dbReference type="InterPro" id="IPR011990">
    <property type="entry name" value="TPR-like_helical_dom_sf"/>
</dbReference>
<keyword evidence="6" id="KW-1185">Reference proteome</keyword>
<feature type="repeat" description="PPR" evidence="3">
    <location>
        <begin position="117"/>
        <end position="152"/>
    </location>
</feature>
<dbReference type="FunFam" id="1.25.40.10:FF:000690">
    <property type="entry name" value="Pentatricopeptide repeat-containing protein"/>
    <property type="match status" value="1"/>
</dbReference>
<feature type="repeat" description="PPR" evidence="3">
    <location>
        <begin position="223"/>
        <end position="257"/>
    </location>
</feature>
<comment type="similarity">
    <text evidence="1">Belongs to the PPR family. PCMP-H subfamily.</text>
</comment>
<organism evidence="5 6">
    <name type="scientific">Colocasia esculenta</name>
    <name type="common">Wild taro</name>
    <name type="synonym">Arum esculentum</name>
    <dbReference type="NCBI Taxonomy" id="4460"/>
    <lineage>
        <taxon>Eukaryota</taxon>
        <taxon>Viridiplantae</taxon>
        <taxon>Streptophyta</taxon>
        <taxon>Embryophyta</taxon>
        <taxon>Tracheophyta</taxon>
        <taxon>Spermatophyta</taxon>
        <taxon>Magnoliopsida</taxon>
        <taxon>Liliopsida</taxon>
        <taxon>Araceae</taxon>
        <taxon>Aroideae</taxon>
        <taxon>Colocasieae</taxon>
        <taxon>Colocasia</taxon>
    </lineage>
</organism>
<sequence length="664" mass="73124">MATIGTAAAWRRIPGIATTALSGLSFLNFFSTAALPPFSSSSTGTTSPHPILNLLQEEARSPRRRADLLALHALALTSGLLRHPFPASRLVDVLLRPGAAGDPAHAAAVFDSLDSPDAYTWNAVLAAQVRRGGPPADALGLYFRMRSAGAQPPDGYTFALVAKACSSPGCGVGIGREVHGQVVKCGMEALLVVRNSLMRMYCGIGLLNFARQLFDETPLSCLDSISWNTMISSYGKSGDVPAARGLFDRMPSRNLFSWSAMTDGYVANAEYSQALVLFNEMQGRGFRPDAVVLVSVLKACAHLGALDQGRWIHLYAERNKLGLDVNPVLGAALVDMYCKCGYLDVALQVFDATHDRDVVLWNVMISGLAMHGHGKGALELFRRMREHGVVPNGSTFLGILRACSHVGLVDEGRETLRSMQDHHVKPQREHYGCLADLLGRAGLLEEAEEVIRAMPMEPQAAQWGALMSACRMHKNVEMGERIGKHLISLEPQDGGRYVLLANVYAEAGRWEDAREMRRAMEEMGVKKEIGCSFVEWNGTIHEFIVGDKSHPQTGKIYAMLSEMEKKLQMVGYVKDTSQLLIEMGNEEDKEIALSYHSEKLAIAFGIINIGRGTPIRVVKNLRVCRDCHTYAKLISKIYRTEIIVRDRNRFHLFRDGSCSCRDYW</sequence>
<dbReference type="Pfam" id="PF14432">
    <property type="entry name" value="DYW_deaminase"/>
    <property type="match status" value="1"/>
</dbReference>
<dbReference type="GO" id="GO:0003729">
    <property type="term" value="F:mRNA binding"/>
    <property type="evidence" value="ECO:0007669"/>
    <property type="project" value="UniProtKB-ARBA"/>
</dbReference>
<comment type="caution">
    <text evidence="5">The sequence shown here is derived from an EMBL/GenBank/DDBJ whole genome shotgun (WGS) entry which is preliminary data.</text>
</comment>
<name>A0A843UPT6_COLES</name>
<accession>A0A843UPT6</accession>
<dbReference type="OrthoDB" id="185373at2759"/>
<dbReference type="PROSITE" id="PS51375">
    <property type="entry name" value="PPR"/>
    <property type="match status" value="5"/>
</dbReference>
<dbReference type="Pfam" id="PF20430">
    <property type="entry name" value="Eplus_motif"/>
    <property type="match status" value="1"/>
</dbReference>
<proteinExistence type="inferred from homology"/>
<dbReference type="GO" id="GO:0008270">
    <property type="term" value="F:zinc ion binding"/>
    <property type="evidence" value="ECO:0007669"/>
    <property type="project" value="InterPro"/>
</dbReference>
<dbReference type="InterPro" id="IPR032867">
    <property type="entry name" value="DYW_dom"/>
</dbReference>
<gene>
    <name evidence="5" type="ORF">Taro_017856</name>
</gene>
<dbReference type="InterPro" id="IPR002885">
    <property type="entry name" value="PPR_rpt"/>
</dbReference>
<reference evidence="5" key="1">
    <citation type="submission" date="2017-07" db="EMBL/GenBank/DDBJ databases">
        <title>Taro Niue Genome Assembly and Annotation.</title>
        <authorList>
            <person name="Atibalentja N."/>
            <person name="Keating K."/>
            <person name="Fields C.J."/>
        </authorList>
    </citation>
    <scope>NUCLEOTIDE SEQUENCE</scope>
    <source>
        <strain evidence="5">Niue_2</strain>
        <tissue evidence="5">Leaf</tissue>
    </source>
</reference>
<dbReference type="InterPro" id="IPR046960">
    <property type="entry name" value="PPR_At4g14850-like_plant"/>
</dbReference>
<feature type="repeat" description="PPR" evidence="3">
    <location>
        <begin position="392"/>
        <end position="426"/>
    </location>
</feature>
<dbReference type="EMBL" id="NMUH01000824">
    <property type="protein sequence ID" value="MQL85341.1"/>
    <property type="molecule type" value="Genomic_DNA"/>
</dbReference>
<dbReference type="Pfam" id="PF20431">
    <property type="entry name" value="E_motif"/>
    <property type="match status" value="1"/>
</dbReference>
<evidence type="ECO:0000256" key="3">
    <source>
        <dbReference type="PROSITE-ProRule" id="PRU00708"/>
    </source>
</evidence>
<dbReference type="Pfam" id="PF01535">
    <property type="entry name" value="PPR"/>
    <property type="match status" value="5"/>
</dbReference>
<evidence type="ECO:0000313" key="6">
    <source>
        <dbReference type="Proteomes" id="UP000652761"/>
    </source>
</evidence>
<dbReference type="AlphaFoldDB" id="A0A843UPT6"/>
<keyword evidence="2" id="KW-0677">Repeat</keyword>
<evidence type="ECO:0000256" key="2">
    <source>
        <dbReference type="ARBA" id="ARBA00022737"/>
    </source>
</evidence>
<dbReference type="InterPro" id="IPR046848">
    <property type="entry name" value="E_motif"/>
</dbReference>
<feature type="repeat" description="PPR" evidence="3">
    <location>
        <begin position="493"/>
        <end position="527"/>
    </location>
</feature>
<dbReference type="Proteomes" id="UP000652761">
    <property type="component" value="Unassembled WGS sequence"/>
</dbReference>
<dbReference type="Gene3D" id="1.25.40.10">
    <property type="entry name" value="Tetratricopeptide repeat domain"/>
    <property type="match status" value="3"/>
</dbReference>
<evidence type="ECO:0000259" key="4">
    <source>
        <dbReference type="Pfam" id="PF14432"/>
    </source>
</evidence>
<dbReference type="Pfam" id="PF13041">
    <property type="entry name" value="PPR_2"/>
    <property type="match status" value="1"/>
</dbReference>